<evidence type="ECO:0000256" key="1">
    <source>
        <dbReference type="SAM" id="SignalP"/>
    </source>
</evidence>
<dbReference type="EMBL" id="JAAPAO010000122">
    <property type="protein sequence ID" value="KAF4672008.1"/>
    <property type="molecule type" value="Genomic_DNA"/>
</dbReference>
<dbReference type="Proteomes" id="UP000591131">
    <property type="component" value="Unassembled WGS sequence"/>
</dbReference>
<feature type="signal peptide" evidence="1">
    <location>
        <begin position="1"/>
        <end position="17"/>
    </location>
</feature>
<sequence>MGLFALLTIVVIGITLGYVPDNRTLAMVELDSHNRASHVYHAGESYDGEYSVTFKNPFLDLKVVVNSVTKTLRIMFRCDAAVGHITTLPITKDRVDSEVCYLKANRLLRACFVLTTRTHQWLTAPDTP</sequence>
<gene>
    <name evidence="2" type="ORF">FOL47_001019</name>
</gene>
<dbReference type="AlphaFoldDB" id="A0A7J6MK88"/>
<evidence type="ECO:0000313" key="2">
    <source>
        <dbReference type="EMBL" id="KAF4672008.1"/>
    </source>
</evidence>
<reference evidence="2 3" key="1">
    <citation type="submission" date="2020-04" db="EMBL/GenBank/DDBJ databases">
        <title>Perkinsus chesapeaki whole genome sequence.</title>
        <authorList>
            <person name="Bogema D.R."/>
        </authorList>
    </citation>
    <scope>NUCLEOTIDE SEQUENCE [LARGE SCALE GENOMIC DNA]</scope>
    <source>
        <strain evidence="2">ATCC PRA-425</strain>
    </source>
</reference>
<evidence type="ECO:0000313" key="3">
    <source>
        <dbReference type="Proteomes" id="UP000591131"/>
    </source>
</evidence>
<feature type="chain" id="PRO_5029509696" evidence="1">
    <location>
        <begin position="18"/>
        <end position="128"/>
    </location>
</feature>
<name>A0A7J6MK88_PERCH</name>
<proteinExistence type="predicted"/>
<keyword evidence="3" id="KW-1185">Reference proteome</keyword>
<comment type="caution">
    <text evidence="2">The sequence shown here is derived from an EMBL/GenBank/DDBJ whole genome shotgun (WGS) entry which is preliminary data.</text>
</comment>
<accession>A0A7J6MK88</accession>
<keyword evidence="1" id="KW-0732">Signal</keyword>
<organism evidence="2 3">
    <name type="scientific">Perkinsus chesapeaki</name>
    <name type="common">Clam parasite</name>
    <name type="synonym">Perkinsus andrewsi</name>
    <dbReference type="NCBI Taxonomy" id="330153"/>
    <lineage>
        <taxon>Eukaryota</taxon>
        <taxon>Sar</taxon>
        <taxon>Alveolata</taxon>
        <taxon>Perkinsozoa</taxon>
        <taxon>Perkinsea</taxon>
        <taxon>Perkinsida</taxon>
        <taxon>Perkinsidae</taxon>
        <taxon>Perkinsus</taxon>
    </lineage>
</organism>
<protein>
    <submittedName>
        <fullName evidence="2">Uncharacterized protein</fullName>
    </submittedName>
</protein>